<dbReference type="RefSeq" id="WP_348718129.1">
    <property type="nucleotide sequence ID" value="NZ_CAXJIO010000014.1"/>
</dbReference>
<keyword evidence="4" id="KW-0288">FMN</keyword>
<dbReference type="PANTHER" id="PTHR43821">
    <property type="entry name" value="NAD(P)H NITROREDUCTASE YDJA-RELATED"/>
    <property type="match status" value="1"/>
</dbReference>
<keyword evidence="10" id="KW-1185">Reference proteome</keyword>
<evidence type="ECO:0000313" key="10">
    <source>
        <dbReference type="Proteomes" id="UP001497527"/>
    </source>
</evidence>
<dbReference type="EMBL" id="CAXJIO010000014">
    <property type="protein sequence ID" value="CAL2103913.1"/>
    <property type="molecule type" value="Genomic_DNA"/>
</dbReference>
<dbReference type="Pfam" id="PF00881">
    <property type="entry name" value="Nitroreductase"/>
    <property type="match status" value="1"/>
</dbReference>
<protein>
    <submittedName>
        <fullName evidence="9">Nitroreductase</fullName>
    </submittedName>
</protein>
<name>A0ABM9PE70_9FLAO</name>
<dbReference type="PANTHER" id="PTHR43821:SF1">
    <property type="entry name" value="NAD(P)H NITROREDUCTASE YDJA-RELATED"/>
    <property type="match status" value="1"/>
</dbReference>
<dbReference type="Gene3D" id="3.40.109.10">
    <property type="entry name" value="NADH Oxidase"/>
    <property type="match status" value="1"/>
</dbReference>
<organism evidence="9 10">
    <name type="scientific">Tenacibaculum polynesiense</name>
    <dbReference type="NCBI Taxonomy" id="3137857"/>
    <lineage>
        <taxon>Bacteria</taxon>
        <taxon>Pseudomonadati</taxon>
        <taxon>Bacteroidota</taxon>
        <taxon>Flavobacteriia</taxon>
        <taxon>Flavobacteriales</taxon>
        <taxon>Flavobacteriaceae</taxon>
        <taxon>Tenacibaculum</taxon>
    </lineage>
</organism>
<dbReference type="InterPro" id="IPR029479">
    <property type="entry name" value="Nitroreductase"/>
</dbReference>
<evidence type="ECO:0000256" key="6">
    <source>
        <dbReference type="ARBA" id="ARBA00023002"/>
    </source>
</evidence>
<evidence type="ECO:0000256" key="5">
    <source>
        <dbReference type="ARBA" id="ARBA00022857"/>
    </source>
</evidence>
<dbReference type="CDD" id="cd02135">
    <property type="entry name" value="YdjA-like"/>
    <property type="match status" value="1"/>
</dbReference>
<keyword evidence="6" id="KW-0560">Oxidoreductase</keyword>
<comment type="caution">
    <text evidence="9">The sequence shown here is derived from an EMBL/GenBank/DDBJ whole genome shotgun (WGS) entry which is preliminary data.</text>
</comment>
<accession>A0ABM9PE70</accession>
<proteinExistence type="inferred from homology"/>
<dbReference type="InterPro" id="IPR026021">
    <property type="entry name" value="YdjA-like"/>
</dbReference>
<reference evidence="9 10" key="1">
    <citation type="submission" date="2024-05" db="EMBL/GenBank/DDBJ databases">
        <authorList>
            <person name="Duchaud E."/>
        </authorList>
    </citation>
    <scope>NUCLEOTIDE SEQUENCE [LARGE SCALE GENOMIC DNA]</scope>
    <source>
        <strain evidence="9">Ena-SAMPLE-TAB-13-05-2024-13:56:06:370-140308</strain>
    </source>
</reference>
<gene>
    <name evidence="9" type="ORF">T190423A01A_50161</name>
</gene>
<evidence type="ECO:0000256" key="1">
    <source>
        <dbReference type="ARBA" id="ARBA00001917"/>
    </source>
</evidence>
<comment type="similarity">
    <text evidence="2">Belongs to the nitroreductase family.</text>
</comment>
<evidence type="ECO:0000259" key="8">
    <source>
        <dbReference type="Pfam" id="PF00881"/>
    </source>
</evidence>
<sequence length="194" mass="22596">MNFQELTKVIQERKSTYAYDYAPRKIDKETIENVVTNALWAPTHMVTQPWRFVVLDGKHQEELSQFMASYYRKLYTEKQFSNERYEATKTYANNATLIAIVFAPNKKAKLPEWEELAAVSCAVQNMWLSCTSLGLGSYWDSSPATIAYGKEQVNLKEGEQFLGIFFMGHIKEDTPEVKRKRKPLTKKLSWNFKE</sequence>
<dbReference type="Proteomes" id="UP001497527">
    <property type="component" value="Unassembled WGS sequence"/>
</dbReference>
<dbReference type="InterPro" id="IPR052530">
    <property type="entry name" value="NAD(P)H_nitroreductase"/>
</dbReference>
<keyword evidence="7" id="KW-0520">NAD</keyword>
<dbReference type="InterPro" id="IPR000415">
    <property type="entry name" value="Nitroreductase-like"/>
</dbReference>
<keyword evidence="5" id="KW-0521">NADP</keyword>
<comment type="cofactor">
    <cofactor evidence="1">
        <name>FMN</name>
        <dbReference type="ChEBI" id="CHEBI:58210"/>
    </cofactor>
</comment>
<feature type="domain" description="Nitroreductase" evidence="8">
    <location>
        <begin position="10"/>
        <end position="169"/>
    </location>
</feature>
<evidence type="ECO:0000256" key="4">
    <source>
        <dbReference type="ARBA" id="ARBA00022643"/>
    </source>
</evidence>
<evidence type="ECO:0000313" key="9">
    <source>
        <dbReference type="EMBL" id="CAL2103913.1"/>
    </source>
</evidence>
<evidence type="ECO:0000256" key="2">
    <source>
        <dbReference type="ARBA" id="ARBA00007118"/>
    </source>
</evidence>
<evidence type="ECO:0000256" key="3">
    <source>
        <dbReference type="ARBA" id="ARBA00022630"/>
    </source>
</evidence>
<dbReference type="SUPFAM" id="SSF55469">
    <property type="entry name" value="FMN-dependent nitroreductase-like"/>
    <property type="match status" value="1"/>
</dbReference>
<keyword evidence="3" id="KW-0285">Flavoprotein</keyword>
<evidence type="ECO:0000256" key="7">
    <source>
        <dbReference type="ARBA" id="ARBA00023027"/>
    </source>
</evidence>